<feature type="domain" description="PKS/mFAS DH" evidence="12">
    <location>
        <begin position="975"/>
        <end position="1278"/>
    </location>
</feature>
<dbReference type="GO" id="GO:0004315">
    <property type="term" value="F:3-oxoacyl-[acyl-carrier-protein] synthase activity"/>
    <property type="evidence" value="ECO:0007669"/>
    <property type="project" value="InterPro"/>
</dbReference>
<dbReference type="InterPro" id="IPR013149">
    <property type="entry name" value="ADH-like_C"/>
</dbReference>
<dbReference type="Gene3D" id="3.40.47.10">
    <property type="match status" value="1"/>
</dbReference>
<dbReference type="Gene3D" id="3.40.50.150">
    <property type="entry name" value="Vaccinia Virus protein VP39"/>
    <property type="match status" value="1"/>
</dbReference>
<evidence type="ECO:0000256" key="6">
    <source>
        <dbReference type="ARBA" id="ARBA00023268"/>
    </source>
</evidence>
<gene>
    <name evidence="13" type="ORF">EYC80_009800</name>
</gene>
<dbReference type="InterPro" id="IPR042104">
    <property type="entry name" value="PKS_dehydratase_sf"/>
</dbReference>
<evidence type="ECO:0000259" key="10">
    <source>
        <dbReference type="PROSITE" id="PS50405"/>
    </source>
</evidence>
<dbReference type="GO" id="GO:0016491">
    <property type="term" value="F:oxidoreductase activity"/>
    <property type="evidence" value="ECO:0007669"/>
    <property type="project" value="UniProtKB-KW"/>
</dbReference>
<dbReference type="SMART" id="SM00826">
    <property type="entry name" value="PKS_DH"/>
    <property type="match status" value="1"/>
</dbReference>
<dbReference type="OrthoDB" id="329835at2759"/>
<dbReference type="InterPro" id="IPR016036">
    <property type="entry name" value="Malonyl_transacylase_ACP-bd"/>
</dbReference>
<dbReference type="SMART" id="SM00829">
    <property type="entry name" value="PKS_ER"/>
    <property type="match status" value="1"/>
</dbReference>
<accession>A0A5N6JQR8</accession>
<dbReference type="Pfam" id="PF08659">
    <property type="entry name" value="KR"/>
    <property type="match status" value="1"/>
</dbReference>
<keyword evidence="2" id="KW-0597">Phosphoprotein</keyword>
<dbReference type="CDD" id="cd02440">
    <property type="entry name" value="AdoMet_MTases"/>
    <property type="match status" value="1"/>
</dbReference>
<dbReference type="InterPro" id="IPR020807">
    <property type="entry name" value="PKS_DH"/>
</dbReference>
<dbReference type="Pfam" id="PF00109">
    <property type="entry name" value="ketoacyl-synt"/>
    <property type="match status" value="1"/>
</dbReference>
<dbReference type="InterPro" id="IPR014030">
    <property type="entry name" value="Ketoacyl_synth_N"/>
</dbReference>
<evidence type="ECO:0000256" key="3">
    <source>
        <dbReference type="ARBA" id="ARBA00022679"/>
    </source>
</evidence>
<dbReference type="InterPro" id="IPR016039">
    <property type="entry name" value="Thiolase-like"/>
</dbReference>
<dbReference type="InterPro" id="IPR013968">
    <property type="entry name" value="PKS_KR"/>
</dbReference>
<dbReference type="Pfam" id="PF21089">
    <property type="entry name" value="PKS_DH_N"/>
    <property type="match status" value="1"/>
</dbReference>
<organism evidence="13 14">
    <name type="scientific">Monilinia laxa</name>
    <name type="common">Brown rot fungus</name>
    <name type="synonym">Sclerotinia laxa</name>
    <dbReference type="NCBI Taxonomy" id="61186"/>
    <lineage>
        <taxon>Eukaryota</taxon>
        <taxon>Fungi</taxon>
        <taxon>Dikarya</taxon>
        <taxon>Ascomycota</taxon>
        <taxon>Pezizomycotina</taxon>
        <taxon>Leotiomycetes</taxon>
        <taxon>Helotiales</taxon>
        <taxon>Sclerotiniaceae</taxon>
        <taxon>Monilinia</taxon>
    </lineage>
</organism>
<dbReference type="InterPro" id="IPR036736">
    <property type="entry name" value="ACP-like_sf"/>
</dbReference>
<evidence type="ECO:0000256" key="8">
    <source>
        <dbReference type="PROSITE-ProRule" id="PRU01363"/>
    </source>
</evidence>
<dbReference type="InterPro" id="IPR002364">
    <property type="entry name" value="Quin_OxRdtase/zeta-crystal_CS"/>
</dbReference>
<evidence type="ECO:0008006" key="15">
    <source>
        <dbReference type="Google" id="ProtNLM"/>
    </source>
</evidence>
<dbReference type="InterPro" id="IPR009081">
    <property type="entry name" value="PP-bd_ACP"/>
</dbReference>
<dbReference type="Pfam" id="PF14765">
    <property type="entry name" value="PS-DH"/>
    <property type="match status" value="1"/>
</dbReference>
<evidence type="ECO:0000256" key="7">
    <source>
        <dbReference type="ARBA" id="ARBA00023315"/>
    </source>
</evidence>
<dbReference type="InterPro" id="IPR049551">
    <property type="entry name" value="PKS_DH_C"/>
</dbReference>
<dbReference type="InterPro" id="IPR029063">
    <property type="entry name" value="SAM-dependent_MTases_sf"/>
</dbReference>
<dbReference type="SUPFAM" id="SSF51735">
    <property type="entry name" value="NAD(P)-binding Rossmann-fold domains"/>
    <property type="match status" value="2"/>
</dbReference>
<evidence type="ECO:0000259" key="9">
    <source>
        <dbReference type="PROSITE" id="PS50075"/>
    </source>
</evidence>
<keyword evidence="7" id="KW-0012">Acyltransferase</keyword>
<dbReference type="SMART" id="SM00827">
    <property type="entry name" value="PKS_AT"/>
    <property type="match status" value="1"/>
</dbReference>
<dbReference type="Gene3D" id="3.40.30.10">
    <property type="entry name" value="Glutaredoxin"/>
    <property type="match status" value="1"/>
</dbReference>
<feature type="active site" description="Proton acceptor; for dehydratase activity" evidence="8">
    <location>
        <position position="1007"/>
    </location>
</feature>
<evidence type="ECO:0000256" key="4">
    <source>
        <dbReference type="ARBA" id="ARBA00022857"/>
    </source>
</evidence>
<dbReference type="Gene3D" id="1.20.1050.10">
    <property type="match status" value="1"/>
</dbReference>
<dbReference type="Gene3D" id="3.30.70.3290">
    <property type="match status" value="1"/>
</dbReference>
<keyword evidence="1" id="KW-0596">Phosphopantetheine</keyword>
<dbReference type="InterPro" id="IPR020841">
    <property type="entry name" value="PKS_Beta-ketoAc_synthase_dom"/>
</dbReference>
<dbReference type="Pfam" id="PF22621">
    <property type="entry name" value="CurL-like_PKS_C"/>
    <property type="match status" value="1"/>
</dbReference>
<dbReference type="InterPro" id="IPR036282">
    <property type="entry name" value="Glutathione-S-Trfase_C_sf"/>
</dbReference>
<keyword evidence="5" id="KW-0560">Oxidoreductase</keyword>
<dbReference type="GO" id="GO:0032259">
    <property type="term" value="P:methylation"/>
    <property type="evidence" value="ECO:0007669"/>
    <property type="project" value="UniProtKB-KW"/>
</dbReference>
<dbReference type="InterPro" id="IPR049552">
    <property type="entry name" value="PKS_DH_N"/>
</dbReference>
<evidence type="ECO:0000259" key="11">
    <source>
        <dbReference type="PROSITE" id="PS52004"/>
    </source>
</evidence>
<keyword evidence="3" id="KW-0808">Transferase</keyword>
<dbReference type="GO" id="GO:0044550">
    <property type="term" value="P:secondary metabolite biosynthetic process"/>
    <property type="evidence" value="ECO:0007669"/>
    <property type="project" value="TreeGrafter"/>
</dbReference>
<keyword evidence="6" id="KW-0511">Multifunctional enzyme</keyword>
<dbReference type="Pfam" id="PF08242">
    <property type="entry name" value="Methyltransf_12"/>
    <property type="match status" value="1"/>
</dbReference>
<dbReference type="PANTHER" id="PTHR43775:SF50">
    <property type="entry name" value="HIGHLY REDUCING POLYKETIDE SYNTHASE SRDA"/>
    <property type="match status" value="1"/>
</dbReference>
<dbReference type="InterPro" id="IPR013217">
    <property type="entry name" value="Methyltransf_12"/>
</dbReference>
<dbReference type="SUPFAM" id="SSF47616">
    <property type="entry name" value="GST C-terminal domain-like"/>
    <property type="match status" value="1"/>
</dbReference>
<dbReference type="SUPFAM" id="SSF52151">
    <property type="entry name" value="FabD/lysophospholipase-like"/>
    <property type="match status" value="1"/>
</dbReference>
<dbReference type="CDD" id="cd00833">
    <property type="entry name" value="PKS"/>
    <property type="match status" value="1"/>
</dbReference>
<dbReference type="PROSITE" id="PS52004">
    <property type="entry name" value="KS3_2"/>
    <property type="match status" value="1"/>
</dbReference>
<name>A0A5N6JQR8_MONLA</name>
<dbReference type="GO" id="GO:0008168">
    <property type="term" value="F:methyltransferase activity"/>
    <property type="evidence" value="ECO:0007669"/>
    <property type="project" value="UniProtKB-KW"/>
</dbReference>
<dbReference type="Pfam" id="PF00550">
    <property type="entry name" value="PP-binding"/>
    <property type="match status" value="1"/>
</dbReference>
<keyword evidence="4" id="KW-0521">NADP</keyword>
<evidence type="ECO:0000256" key="5">
    <source>
        <dbReference type="ARBA" id="ARBA00023002"/>
    </source>
</evidence>
<comment type="caution">
    <text evidence="13">The sequence shown here is derived from an EMBL/GenBank/DDBJ whole genome shotgun (WGS) entry which is preliminary data.</text>
</comment>
<dbReference type="SMART" id="SM00822">
    <property type="entry name" value="PKS_KR"/>
    <property type="match status" value="1"/>
</dbReference>
<protein>
    <recommendedName>
        <fullName evidence="15">Carrier domain-containing protein</fullName>
    </recommendedName>
</protein>
<dbReference type="InterPro" id="IPR018201">
    <property type="entry name" value="Ketoacyl_synth_AS"/>
</dbReference>
<proteinExistence type="predicted"/>
<dbReference type="InterPro" id="IPR016035">
    <property type="entry name" value="Acyl_Trfase/lysoPLipase"/>
</dbReference>
<dbReference type="SUPFAM" id="SSF50129">
    <property type="entry name" value="GroES-like"/>
    <property type="match status" value="1"/>
</dbReference>
<dbReference type="CDD" id="cd05195">
    <property type="entry name" value="enoyl_red"/>
    <property type="match status" value="1"/>
</dbReference>
<dbReference type="InterPro" id="IPR057326">
    <property type="entry name" value="KR_dom"/>
</dbReference>
<dbReference type="PROSITE" id="PS50075">
    <property type="entry name" value="CARRIER"/>
    <property type="match status" value="1"/>
</dbReference>
<dbReference type="SMART" id="SM00825">
    <property type="entry name" value="PKS_KS"/>
    <property type="match status" value="1"/>
</dbReference>
<dbReference type="Pfam" id="PF02801">
    <property type="entry name" value="Ketoacyl-synt_C"/>
    <property type="match status" value="1"/>
</dbReference>
<dbReference type="PROSITE" id="PS01162">
    <property type="entry name" value="QOR_ZETA_CRYSTAL"/>
    <property type="match status" value="1"/>
</dbReference>
<dbReference type="InterPro" id="IPR020843">
    <property type="entry name" value="ER"/>
</dbReference>
<dbReference type="SUPFAM" id="SSF53901">
    <property type="entry name" value="Thiolase-like"/>
    <property type="match status" value="1"/>
</dbReference>
<dbReference type="Gene3D" id="3.90.180.10">
    <property type="entry name" value="Medium-chain alcohol dehydrogenases, catalytic domain"/>
    <property type="match status" value="1"/>
</dbReference>
<dbReference type="Gene3D" id="3.40.366.10">
    <property type="entry name" value="Malonyl-Coenzyme A Acyl Carrier Protein, domain 2"/>
    <property type="match status" value="1"/>
</dbReference>
<dbReference type="GO" id="GO:0008270">
    <property type="term" value="F:zinc ion binding"/>
    <property type="evidence" value="ECO:0007669"/>
    <property type="project" value="InterPro"/>
</dbReference>
<evidence type="ECO:0000313" key="13">
    <source>
        <dbReference type="EMBL" id="KAB8291112.1"/>
    </source>
</evidence>
<evidence type="ECO:0000256" key="2">
    <source>
        <dbReference type="ARBA" id="ARBA00022553"/>
    </source>
</evidence>
<dbReference type="SUPFAM" id="SSF55048">
    <property type="entry name" value="Probable ACP-binding domain of malonyl-CoA ACP transacylase"/>
    <property type="match status" value="1"/>
</dbReference>
<evidence type="ECO:0000256" key="1">
    <source>
        <dbReference type="ARBA" id="ARBA00022450"/>
    </source>
</evidence>
<dbReference type="PROSITE" id="PS00606">
    <property type="entry name" value="KS3_1"/>
    <property type="match status" value="1"/>
</dbReference>
<dbReference type="GO" id="GO:0031177">
    <property type="term" value="F:phosphopantetheine binding"/>
    <property type="evidence" value="ECO:0007669"/>
    <property type="project" value="InterPro"/>
</dbReference>
<evidence type="ECO:0000313" key="14">
    <source>
        <dbReference type="Proteomes" id="UP000326757"/>
    </source>
</evidence>
<evidence type="ECO:0000259" key="12">
    <source>
        <dbReference type="PROSITE" id="PS52019"/>
    </source>
</evidence>
<dbReference type="InterPro" id="IPR011032">
    <property type="entry name" value="GroES-like_sf"/>
</dbReference>
<dbReference type="Gene3D" id="3.10.129.110">
    <property type="entry name" value="Polyketide synthase dehydratase"/>
    <property type="match status" value="1"/>
</dbReference>
<dbReference type="SMART" id="SM00823">
    <property type="entry name" value="PKS_PP"/>
    <property type="match status" value="1"/>
</dbReference>
<dbReference type="Pfam" id="PF00698">
    <property type="entry name" value="Acyl_transf_1"/>
    <property type="match status" value="1"/>
</dbReference>
<feature type="domain" description="GST C-terminal" evidence="10">
    <location>
        <begin position="2578"/>
        <end position="2715"/>
    </location>
</feature>
<feature type="active site" description="Proton donor; for dehydratase activity" evidence="8">
    <location>
        <position position="1191"/>
    </location>
</feature>
<dbReference type="PANTHER" id="PTHR43775">
    <property type="entry name" value="FATTY ACID SYNTHASE"/>
    <property type="match status" value="1"/>
</dbReference>
<dbReference type="InterPro" id="IPR020806">
    <property type="entry name" value="PKS_PP-bd"/>
</dbReference>
<keyword evidence="14" id="KW-1185">Reference proteome</keyword>
<dbReference type="InterPro" id="IPR036291">
    <property type="entry name" value="NAD(P)-bd_dom_sf"/>
</dbReference>
<dbReference type="Gene3D" id="1.10.1200.10">
    <property type="entry name" value="ACP-like"/>
    <property type="match status" value="1"/>
</dbReference>
<dbReference type="InterPro" id="IPR050091">
    <property type="entry name" value="PKS_NRPS_Biosynth_Enz"/>
</dbReference>
<dbReference type="InterPro" id="IPR049900">
    <property type="entry name" value="PKS_mFAS_DH"/>
</dbReference>
<dbReference type="InterPro" id="IPR014031">
    <property type="entry name" value="Ketoacyl_synth_C"/>
</dbReference>
<feature type="domain" description="Ketosynthase family 3 (KS3)" evidence="11">
    <location>
        <begin position="9"/>
        <end position="419"/>
    </location>
</feature>
<dbReference type="PROSITE" id="PS50405">
    <property type="entry name" value="GST_CTER"/>
    <property type="match status" value="1"/>
</dbReference>
<dbReference type="Proteomes" id="UP000326757">
    <property type="component" value="Unassembled WGS sequence"/>
</dbReference>
<dbReference type="EMBL" id="VIGI01000015">
    <property type="protein sequence ID" value="KAB8291112.1"/>
    <property type="molecule type" value="Genomic_DNA"/>
</dbReference>
<reference evidence="13 14" key="1">
    <citation type="submission" date="2019-06" db="EMBL/GenBank/DDBJ databases">
        <title>Genome Sequence of the Brown Rot Fungal Pathogen Monilinia laxa.</title>
        <authorList>
            <person name="De Miccolis Angelini R.M."/>
            <person name="Landi L."/>
            <person name="Abate D."/>
            <person name="Pollastro S."/>
            <person name="Romanazzi G."/>
            <person name="Faretra F."/>
        </authorList>
    </citation>
    <scope>NUCLEOTIDE SEQUENCE [LARGE SCALE GENOMIC DNA]</scope>
    <source>
        <strain evidence="13 14">Mlax316</strain>
    </source>
</reference>
<dbReference type="GO" id="GO:0006633">
    <property type="term" value="P:fatty acid biosynthetic process"/>
    <property type="evidence" value="ECO:0007669"/>
    <property type="project" value="InterPro"/>
</dbReference>
<dbReference type="InterPro" id="IPR014043">
    <property type="entry name" value="Acyl_transferase_dom"/>
</dbReference>
<dbReference type="SUPFAM" id="SSF53335">
    <property type="entry name" value="S-adenosyl-L-methionine-dependent methyltransferases"/>
    <property type="match status" value="1"/>
</dbReference>
<dbReference type="GO" id="GO:0004312">
    <property type="term" value="F:fatty acid synthase activity"/>
    <property type="evidence" value="ECO:0007669"/>
    <property type="project" value="TreeGrafter"/>
</dbReference>
<dbReference type="Pfam" id="PF00107">
    <property type="entry name" value="ADH_zinc_N"/>
    <property type="match status" value="1"/>
</dbReference>
<dbReference type="InterPro" id="IPR001227">
    <property type="entry name" value="Ac_transferase_dom_sf"/>
</dbReference>
<dbReference type="PROSITE" id="PS52019">
    <property type="entry name" value="PKS_MFAS_DH"/>
    <property type="match status" value="1"/>
</dbReference>
<feature type="region of interest" description="C-terminal hotdog fold" evidence="8">
    <location>
        <begin position="1125"/>
        <end position="1278"/>
    </location>
</feature>
<dbReference type="InterPro" id="IPR010987">
    <property type="entry name" value="Glutathione-S-Trfase_C-like"/>
</dbReference>
<dbReference type="SUPFAM" id="SSF47336">
    <property type="entry name" value="ACP-like"/>
    <property type="match status" value="1"/>
</dbReference>
<sequence>MAIQQIPDPEPIAIVGVGCRMPGGVRDLPEPRFPAKGFYHPNNDRPGTAVASHGFLLAEDPLLFDPAFFGITDTEVETLDAAQRKLLEVTYEAFENAGETWESVSGSRTGVFVGDICFDNYLTQTRNWEYSGKYSATGSFPNMLANRLHYVFNLKGPSLLINSACTSAMYALHLAITSMRNGDCDSAIVAGSNWIMDPNCHIAMGKLGALSATSRSHTFDASADGYARGEGFAALYLKRSSHAIQDSSPIRAIIMGTAINANGRTVGITNPSGPAQEIVIREAYKKAGIDPSKTTLLECHGTGTRVGDPTEVTAAGNVFGPTRPNTFEDRLVVGSVKTNMGHLEGACALPGILKVVASLEAGEIPPTLGYKTANPRIDFDKAKARVNTDVEPWPKDRLKRASVTSAGFGGTNGHCIIDHVHNFMPLYIKPGIITQVLEEELTEKHGCGTNGHGANNHEANGLRTNGHGTNGNGTMGFKHQHHHSPVINPPKMIRKADASTGAFVILPFSAHNQTSLEANINALSQVIHKHSLADVAYTLAAKRSRFIHRAFSVVGKEEVNTQLGENIKVFSSPQPIRVGFVFTGQGAQWHAMGAQLFKYAIFRNTISYLDYILAMFPQPIPWKISNVLSGNCDEGLVQTPAVSQTVCTALQIGIVDLLASWSIRPAGVVGHSSGEIAAAYAAGSITAAEAITAAYYRGYMVSFNKKKGAMLAVGVSSEKGVELIQAAGVEGKIKIAAINSPNSITISGDAEAVEVLSVELAKKAVFSRKIRTGGLAYHSHHMLPLGHDYAEAVEEGKKNIEENDIDKQRHLYPSIPWFSSVTPDKKVTIPGQRISSQYWRQNLESPVRFTDALSKLLDSQDLEIGALIEIGPHPALKSPVAQIVKSLGKTIPHLATLIIYEDGQRSLVELAGTLFARNANVDLVAVNAIDEPTDGKLVHGTTAVDLPPYQYTYGPIKYYESRASKEYRLRKVPRHDLLGSKIAGTTRMRPQWRNMLRLKDLPWLDDHRVPPYVLHPGAAHIVMAMLAAEQAYNEFPDALPITGITLRNVSIKKTLVVPEDDHGIEIVLSMELDDGATAKSPGWATFSISSVVHDTEQWTEHCSGLAKVEVSAFEKISPIDTTMDGRAVDAETWYKRFSEMGLKFGPSFQGYSDIRADPFKNLAIAKLALNTTAGMFAGGESEYPIHPASLDLVVRLGLMACNGGQAETGSVQLPIHLDQMRFKLNSLPSRKWATGVAKGELRGLRGAYAQLQMLGETGDVILDVDNMRFIDLANEQQLSSSETWAEKAYSSPFNRLVWRPDIRTLSKKQYKALFRSKNNSIEFPHLSKFFDLMGHANPDLRILQVGAGDDMGVSLAVLKALTGSNGIKRYRKYLITNISEDLLTASKSEYRDVSYSVLDINKSPLEQGLQPVYDIILSVNVVHDSSGMQNALENCRKILKPGGKIVLLENTDTSWDECLLKAGFQSSELVINDNDSVLTVSTRNSIAKQADERTSVIHLLHGSKGVPALLNHLAQEFERRGLSTKVRTFEDAREVPANSRVVAFLDGENLLLDADQHRIGIFQHLAANTASMVWLTSCGIVSGRNPDGAFVMGLLRTLGSENPAGEFVAVDIDANDFQPPAEDLEDLLRCLVEQELTLYAGYGDNGVNREFSWQGGHLWVSRIVPDAELQGYAEKTTSPGDHELETVQLGSQGPVRAAFGTPGILTSLYFKPYMELLQPLPKNHIEVKVLAVGLNWKDLGLCTGRFDQNNLSNEYSGVVVKKGSDVSNVEVGDCIFGMDKGHFGNYTRVQAALAQKIPPEMDPVEAATMPLVYMTAVYAFEHVTRIRRGQKVLIQSASGGLGIAAIQLARAKNAEVFATAGTAEKIRFLTEQMDIPATHVFSSRDPKDIKRMILATDNGGFDVILSNSQGDMLYESIKALAPLGHFIDVGRLDVTSSKNLALELFQKSASFTSFDLGLVIERDLEFGGELMQSVSKHYEAGHIKPIRPYTVADISKLDQTLLRFSKGTHIGKIVISYQNPSSTIRIQRSVTPAQFDPEARYILVGGLSSLGRSIVRFMSDRGAKDLVIWSRSGPINLSPEAKSIIDELAAKGVHVHPVTCDVSNREQVMRAMQDANSSRTVRGVLNFAVSYQDISFDKMTAEMFHEGLAAKVVGTRNLHEATTPLSLDFFTMISSFGTVYAFPTQSTYLAANNFLDYFARYRHRCGLPASTVSLGFISDLGALTQDAVTVNLFARTKGQTVTGSQALRMLEPGFVQQKDQSNQQWLGKCEDPLSEANIITGVDPAILAAMKREEIQVAKTISSGGSVPRWYRDARVSVMMRALDDAWRHHAGDDTGTLHDLNTTNDKSSATQLRQQFQILIKKIRGSDNEVNKAEFLQTVAFVADGIRSTVAVMLFIDPSAVSVSSTVTELGIDSLLAAEFRNWLHGAFGKNISMLDLMDARTNINTLAERIVNEAAKFILNNILPNQHYDTDLIPSYTKFSKILSYGSTSAIAKMDLYTDKTPAAIKNATGLHLITESTPNGKKVQIMLEELRDAYGRMPILIDNTLRPPFPVMESSAELLYLSNNFDKDNAFGFDNKREHSEAMQWLFFWQASGQPNQGQNNHFSKSAAERISYAISRFRTETLRIYNVLELRLSGHYTGTPREFLAGTGKGKYSIADIGTWPWVRSWRYAQFTDEEMAQFPSLLQWIARIAARPAVQRGVSEFYDSEENPELRVLTKR</sequence>
<feature type="domain" description="Carrier" evidence="9">
    <location>
        <begin position="2378"/>
        <end position="2456"/>
    </location>
</feature>
<dbReference type="Gene3D" id="3.40.50.720">
    <property type="entry name" value="NAD(P)-binding Rossmann-like Domain"/>
    <property type="match status" value="3"/>
</dbReference>
<feature type="region of interest" description="N-terminal hotdog fold" evidence="8">
    <location>
        <begin position="975"/>
        <end position="1113"/>
    </location>
</feature>